<dbReference type="InterPro" id="IPR039426">
    <property type="entry name" value="TonB-dep_rcpt-like"/>
</dbReference>
<protein>
    <recommendedName>
        <fullName evidence="2">TonB-dependent receptor plug domain-containing protein</fullName>
    </recommendedName>
</protein>
<sequence length="433" mass="46499">MNFVRVDWLCRAVVIGLGLWSPAWADAQDIGNIQGTVTFGETGDPVHGAVVLLIGTSSVTLTEDDGTFEIPNVPAGTYEIIAQREHLTATRQPIVVRPDDQSTVNFTLDLSSVHEELTVTATAGGQETAFEAFNAVKTLDSFDLIENPSPTLGDALQNEPGIAKRSFGPGSSRPVIRGFDGDRVLIMEDGIRTGDLSAQSGDHGSSIDPNGLDRIEIVRGPATLLYGSNAIGGVINGITPHETYRDAIADGTRGQVSSDAGSADRQAGTNASLQHTDGRVLLWLGGGTRATGNYATPIGVVENTATHLSTGRAGMGYFGNRFFASGGFTAENSLFGVPFAGEFHGHHEEHGEQKELIEEGPNRGHFIDINSRRRAGRFDIGLRNLENTVIDEFRLVFNVVDWAHQEIEDEAGVRELGTSFDNRTYILRAEANQ</sequence>
<evidence type="ECO:0000256" key="1">
    <source>
        <dbReference type="SAM" id="MobiDB-lite"/>
    </source>
</evidence>
<dbReference type="SUPFAM" id="SSF49452">
    <property type="entry name" value="Starch-binding domain-like"/>
    <property type="match status" value="1"/>
</dbReference>
<feature type="region of interest" description="Disordered" evidence="1">
    <location>
        <begin position="252"/>
        <end position="271"/>
    </location>
</feature>
<dbReference type="GO" id="GO:0015344">
    <property type="term" value="F:siderophore uptake transmembrane transporter activity"/>
    <property type="evidence" value="ECO:0007669"/>
    <property type="project" value="TreeGrafter"/>
</dbReference>
<dbReference type="InterPro" id="IPR013784">
    <property type="entry name" value="Carb-bd-like_fold"/>
</dbReference>
<feature type="domain" description="TonB-dependent receptor plug" evidence="2">
    <location>
        <begin position="134"/>
        <end position="234"/>
    </location>
</feature>
<accession>A0A382A8M6</accession>
<name>A0A382A8M6_9ZZZZ</name>
<reference evidence="3" key="1">
    <citation type="submission" date="2018-05" db="EMBL/GenBank/DDBJ databases">
        <authorList>
            <person name="Lanie J.A."/>
            <person name="Ng W.-L."/>
            <person name="Kazmierczak K.M."/>
            <person name="Andrzejewski T.M."/>
            <person name="Davidsen T.M."/>
            <person name="Wayne K.J."/>
            <person name="Tettelin H."/>
            <person name="Glass J.I."/>
            <person name="Rusch D."/>
            <person name="Podicherti R."/>
            <person name="Tsui H.-C.T."/>
            <person name="Winkler M.E."/>
        </authorList>
    </citation>
    <scope>NUCLEOTIDE SEQUENCE</scope>
</reference>
<dbReference type="Gene3D" id="2.60.40.1120">
    <property type="entry name" value="Carboxypeptidase-like, regulatory domain"/>
    <property type="match status" value="1"/>
</dbReference>
<dbReference type="AlphaFoldDB" id="A0A382A8M6"/>
<dbReference type="Pfam" id="PF07715">
    <property type="entry name" value="Plug"/>
    <property type="match status" value="1"/>
</dbReference>
<dbReference type="GO" id="GO:0044718">
    <property type="term" value="P:siderophore transmembrane transport"/>
    <property type="evidence" value="ECO:0007669"/>
    <property type="project" value="TreeGrafter"/>
</dbReference>
<organism evidence="3">
    <name type="scientific">marine metagenome</name>
    <dbReference type="NCBI Taxonomy" id="408172"/>
    <lineage>
        <taxon>unclassified sequences</taxon>
        <taxon>metagenomes</taxon>
        <taxon>ecological metagenomes</taxon>
    </lineage>
</organism>
<gene>
    <name evidence="3" type="ORF">METZ01_LOCUS150251</name>
</gene>
<feature type="non-terminal residue" evidence="3">
    <location>
        <position position="433"/>
    </location>
</feature>
<dbReference type="InterPro" id="IPR012910">
    <property type="entry name" value="Plug_dom"/>
</dbReference>
<dbReference type="Pfam" id="PF13620">
    <property type="entry name" value="CarboxypepD_reg"/>
    <property type="match status" value="1"/>
</dbReference>
<dbReference type="PROSITE" id="PS52016">
    <property type="entry name" value="TONB_DEPENDENT_REC_3"/>
    <property type="match status" value="1"/>
</dbReference>
<evidence type="ECO:0000313" key="3">
    <source>
        <dbReference type="EMBL" id="SVA97397.1"/>
    </source>
</evidence>
<dbReference type="PANTHER" id="PTHR30069">
    <property type="entry name" value="TONB-DEPENDENT OUTER MEMBRANE RECEPTOR"/>
    <property type="match status" value="1"/>
</dbReference>
<dbReference type="InterPro" id="IPR037066">
    <property type="entry name" value="Plug_dom_sf"/>
</dbReference>
<dbReference type="Gene3D" id="2.170.130.10">
    <property type="entry name" value="TonB-dependent receptor, plug domain"/>
    <property type="match status" value="1"/>
</dbReference>
<proteinExistence type="predicted"/>
<evidence type="ECO:0000259" key="2">
    <source>
        <dbReference type="Pfam" id="PF07715"/>
    </source>
</evidence>
<dbReference type="PANTHER" id="PTHR30069:SF40">
    <property type="entry name" value="TONB-DEPENDENT RECEPTOR NMB0964-RELATED"/>
    <property type="match status" value="1"/>
</dbReference>
<dbReference type="GO" id="GO:0030246">
    <property type="term" value="F:carbohydrate binding"/>
    <property type="evidence" value="ECO:0007669"/>
    <property type="project" value="InterPro"/>
</dbReference>
<dbReference type="EMBL" id="UINC01024207">
    <property type="protein sequence ID" value="SVA97397.1"/>
    <property type="molecule type" value="Genomic_DNA"/>
</dbReference>
<dbReference type="GO" id="GO:0009279">
    <property type="term" value="C:cell outer membrane"/>
    <property type="evidence" value="ECO:0007669"/>
    <property type="project" value="TreeGrafter"/>
</dbReference>
<dbReference type="SUPFAM" id="SSF56935">
    <property type="entry name" value="Porins"/>
    <property type="match status" value="1"/>
</dbReference>